<accession>A0A3N4HZ69</accession>
<proteinExistence type="predicted"/>
<evidence type="ECO:0000256" key="3">
    <source>
        <dbReference type="ARBA" id="ARBA00022792"/>
    </source>
</evidence>
<feature type="domain" description="Letm1 RBD" evidence="8">
    <location>
        <begin position="218"/>
        <end position="307"/>
    </location>
</feature>
<evidence type="ECO:0000256" key="1">
    <source>
        <dbReference type="ARBA" id="ARBA00004434"/>
    </source>
</evidence>
<dbReference type="InterPro" id="IPR033122">
    <property type="entry name" value="LETM1-like_RBD"/>
</dbReference>
<dbReference type="InterPro" id="IPR044202">
    <property type="entry name" value="LETM1/MDM38-like"/>
</dbReference>
<dbReference type="PANTHER" id="PTHR14009">
    <property type="entry name" value="LEUCINE ZIPPER-EF-HAND CONTAINING TRANSMEMBRANE PROTEIN"/>
    <property type="match status" value="1"/>
</dbReference>
<dbReference type="GO" id="GO:0005743">
    <property type="term" value="C:mitochondrial inner membrane"/>
    <property type="evidence" value="ECO:0007669"/>
    <property type="project" value="UniProtKB-SubCell"/>
</dbReference>
<evidence type="ECO:0000256" key="4">
    <source>
        <dbReference type="ARBA" id="ARBA00022989"/>
    </source>
</evidence>
<comment type="subcellular location">
    <subcellularLocation>
        <location evidence="1">Mitochondrion inner membrane</location>
        <topology evidence="1">Single-pass membrane protein</topology>
    </subcellularLocation>
</comment>
<organism evidence="9 10">
    <name type="scientific">Ascobolus immersus RN42</name>
    <dbReference type="NCBI Taxonomy" id="1160509"/>
    <lineage>
        <taxon>Eukaryota</taxon>
        <taxon>Fungi</taxon>
        <taxon>Dikarya</taxon>
        <taxon>Ascomycota</taxon>
        <taxon>Pezizomycotina</taxon>
        <taxon>Pezizomycetes</taxon>
        <taxon>Pezizales</taxon>
        <taxon>Ascobolaceae</taxon>
        <taxon>Ascobolus</taxon>
    </lineage>
</organism>
<evidence type="ECO:0000313" key="9">
    <source>
        <dbReference type="EMBL" id="RPA77150.1"/>
    </source>
</evidence>
<name>A0A3N4HZ69_ASCIM</name>
<keyword evidence="4 7" id="KW-1133">Transmembrane helix</keyword>
<sequence>MSTTTSILLWRSPALQSLRPNTLRSYNYSRFHRLASTSTSSPSADNHEKSVVNFAVLNGPKSTLPGPLELPIRTPDATLFGHVLRTGKAYLAFYKDGLKNVWKNFHAARPIRTRQIKQGKGTLTKLVEDHAINRSEFQLLLRSKHDNRRIPFFLILFIVCGEMTPFVVLLMPKSTPMTCWVPKQLEKMRKKTTQQRRQAWSSRPENFPVGPSISPNILSRPQLLHCSNVLGLHSTMWPQNYLPPTFWLRHSLNKHLEYLNLDDELMVRSGGSDGLFTGEELNMAAEQRGIDVLDRSESDIRADLREYFARRKQAAGRIGAEVWFRPLSVATKSISDSTSASSEDVVRRVRKH</sequence>
<evidence type="ECO:0000256" key="5">
    <source>
        <dbReference type="ARBA" id="ARBA00023128"/>
    </source>
</evidence>
<feature type="transmembrane region" description="Helical" evidence="7">
    <location>
        <begin position="150"/>
        <end position="171"/>
    </location>
</feature>
<dbReference type="Pfam" id="PF07766">
    <property type="entry name" value="LETM1_RBD"/>
    <property type="match status" value="1"/>
</dbReference>
<dbReference type="AlphaFoldDB" id="A0A3N4HZ69"/>
<evidence type="ECO:0000313" key="10">
    <source>
        <dbReference type="Proteomes" id="UP000275078"/>
    </source>
</evidence>
<dbReference type="PANTHER" id="PTHR14009:SF6">
    <property type="entry name" value="LETM1 RBD DOMAIN-CONTAINING PROTEIN"/>
    <property type="match status" value="1"/>
</dbReference>
<protein>
    <recommendedName>
        <fullName evidence="8">Letm1 RBD domain-containing protein</fullName>
    </recommendedName>
</protein>
<dbReference type="EMBL" id="ML119731">
    <property type="protein sequence ID" value="RPA77150.1"/>
    <property type="molecule type" value="Genomic_DNA"/>
</dbReference>
<dbReference type="STRING" id="1160509.A0A3N4HZ69"/>
<gene>
    <name evidence="9" type="ORF">BJ508DRAFT_417242</name>
</gene>
<keyword evidence="5" id="KW-0496">Mitochondrion</keyword>
<keyword evidence="3" id="KW-0999">Mitochondrion inner membrane</keyword>
<dbReference type="Proteomes" id="UP000275078">
    <property type="component" value="Unassembled WGS sequence"/>
</dbReference>
<reference evidence="9 10" key="1">
    <citation type="journal article" date="2018" name="Nat. Ecol. Evol.">
        <title>Pezizomycetes genomes reveal the molecular basis of ectomycorrhizal truffle lifestyle.</title>
        <authorList>
            <person name="Murat C."/>
            <person name="Payen T."/>
            <person name="Noel B."/>
            <person name="Kuo A."/>
            <person name="Morin E."/>
            <person name="Chen J."/>
            <person name="Kohler A."/>
            <person name="Krizsan K."/>
            <person name="Balestrini R."/>
            <person name="Da Silva C."/>
            <person name="Montanini B."/>
            <person name="Hainaut M."/>
            <person name="Levati E."/>
            <person name="Barry K.W."/>
            <person name="Belfiori B."/>
            <person name="Cichocki N."/>
            <person name="Clum A."/>
            <person name="Dockter R.B."/>
            <person name="Fauchery L."/>
            <person name="Guy J."/>
            <person name="Iotti M."/>
            <person name="Le Tacon F."/>
            <person name="Lindquist E.A."/>
            <person name="Lipzen A."/>
            <person name="Malagnac F."/>
            <person name="Mello A."/>
            <person name="Molinier V."/>
            <person name="Miyauchi S."/>
            <person name="Poulain J."/>
            <person name="Riccioni C."/>
            <person name="Rubini A."/>
            <person name="Sitrit Y."/>
            <person name="Splivallo R."/>
            <person name="Traeger S."/>
            <person name="Wang M."/>
            <person name="Zifcakova L."/>
            <person name="Wipf D."/>
            <person name="Zambonelli A."/>
            <person name="Paolocci F."/>
            <person name="Nowrousian M."/>
            <person name="Ottonello S."/>
            <person name="Baldrian P."/>
            <person name="Spatafora J.W."/>
            <person name="Henrissat B."/>
            <person name="Nagy L.G."/>
            <person name="Aury J.M."/>
            <person name="Wincker P."/>
            <person name="Grigoriev I.V."/>
            <person name="Bonfante P."/>
            <person name="Martin F.M."/>
        </authorList>
    </citation>
    <scope>NUCLEOTIDE SEQUENCE [LARGE SCALE GENOMIC DNA]</scope>
    <source>
        <strain evidence="9 10">RN42</strain>
    </source>
</reference>
<dbReference type="OrthoDB" id="73691at2759"/>
<evidence type="ECO:0000256" key="2">
    <source>
        <dbReference type="ARBA" id="ARBA00022692"/>
    </source>
</evidence>
<keyword evidence="10" id="KW-1185">Reference proteome</keyword>
<evidence type="ECO:0000259" key="8">
    <source>
        <dbReference type="Pfam" id="PF07766"/>
    </source>
</evidence>
<evidence type="ECO:0000256" key="6">
    <source>
        <dbReference type="ARBA" id="ARBA00023136"/>
    </source>
</evidence>
<dbReference type="GO" id="GO:0043022">
    <property type="term" value="F:ribosome binding"/>
    <property type="evidence" value="ECO:0007669"/>
    <property type="project" value="InterPro"/>
</dbReference>
<evidence type="ECO:0000256" key="7">
    <source>
        <dbReference type="SAM" id="Phobius"/>
    </source>
</evidence>
<keyword evidence="6 7" id="KW-0472">Membrane</keyword>
<dbReference type="GO" id="GO:0030003">
    <property type="term" value="P:intracellular monoatomic cation homeostasis"/>
    <property type="evidence" value="ECO:0007669"/>
    <property type="project" value="TreeGrafter"/>
</dbReference>
<keyword evidence="2 7" id="KW-0812">Transmembrane</keyword>